<gene>
    <name evidence="5" type="ORF">TTHERM_00001340</name>
</gene>
<dbReference type="PANTHER" id="PTHR24113">
    <property type="entry name" value="RAN GTPASE-ACTIVATING PROTEIN 1"/>
    <property type="match status" value="1"/>
</dbReference>
<dbReference type="GO" id="GO:0031267">
    <property type="term" value="F:small GTPase binding"/>
    <property type="evidence" value="ECO:0007669"/>
    <property type="project" value="TreeGrafter"/>
</dbReference>
<organism evidence="5 6">
    <name type="scientific">Tetrahymena thermophila (strain SB210)</name>
    <dbReference type="NCBI Taxonomy" id="312017"/>
    <lineage>
        <taxon>Eukaryota</taxon>
        <taxon>Sar</taxon>
        <taxon>Alveolata</taxon>
        <taxon>Ciliophora</taxon>
        <taxon>Intramacronucleata</taxon>
        <taxon>Oligohymenophorea</taxon>
        <taxon>Hymenostomatida</taxon>
        <taxon>Tetrahymenina</taxon>
        <taxon>Tetrahymenidae</taxon>
        <taxon>Tetrahymena</taxon>
    </lineage>
</organism>
<keyword evidence="6" id="KW-1185">Reference proteome</keyword>
<feature type="region of interest" description="Disordered" evidence="4">
    <location>
        <begin position="446"/>
        <end position="474"/>
    </location>
</feature>
<accession>Q22SK3</accession>
<dbReference type="SUPFAM" id="SSF52047">
    <property type="entry name" value="RNI-like"/>
    <property type="match status" value="2"/>
</dbReference>
<evidence type="ECO:0008006" key="7">
    <source>
        <dbReference type="Google" id="ProtNLM"/>
    </source>
</evidence>
<dbReference type="KEGG" id="tet:TTHERM_00001340"/>
<dbReference type="GO" id="GO:0005096">
    <property type="term" value="F:GTPase activator activity"/>
    <property type="evidence" value="ECO:0007669"/>
    <property type="project" value="UniProtKB-KW"/>
</dbReference>
<dbReference type="Proteomes" id="UP000009168">
    <property type="component" value="Unassembled WGS sequence"/>
</dbReference>
<keyword evidence="3" id="KW-0677">Repeat</keyword>
<dbReference type="PANTHER" id="PTHR24113:SF12">
    <property type="entry name" value="RAN GTPASE-ACTIVATING PROTEIN 1"/>
    <property type="match status" value="1"/>
</dbReference>
<dbReference type="InterPro" id="IPR001611">
    <property type="entry name" value="Leu-rich_rpt"/>
</dbReference>
<dbReference type="Pfam" id="PF13516">
    <property type="entry name" value="LRR_6"/>
    <property type="match status" value="2"/>
</dbReference>
<dbReference type="RefSeq" id="XP_001008014.1">
    <property type="nucleotide sequence ID" value="XM_001008014.3"/>
</dbReference>
<evidence type="ECO:0000313" key="5">
    <source>
        <dbReference type="EMBL" id="EAR87769.1"/>
    </source>
</evidence>
<dbReference type="HOGENOM" id="CLU_245320_0_0_1"/>
<dbReference type="InterPro" id="IPR027038">
    <property type="entry name" value="RanGap"/>
</dbReference>
<dbReference type="InterPro" id="IPR032675">
    <property type="entry name" value="LRR_dom_sf"/>
</dbReference>
<dbReference type="GeneID" id="7832364"/>
<protein>
    <recommendedName>
        <fullName evidence="7">Kinase domain protein</fullName>
    </recommendedName>
</protein>
<dbReference type="GO" id="GO:0005829">
    <property type="term" value="C:cytosol"/>
    <property type="evidence" value="ECO:0007669"/>
    <property type="project" value="TreeGrafter"/>
</dbReference>
<feature type="region of interest" description="Disordered" evidence="4">
    <location>
        <begin position="496"/>
        <end position="524"/>
    </location>
</feature>
<evidence type="ECO:0000256" key="2">
    <source>
        <dbReference type="ARBA" id="ARBA00022614"/>
    </source>
</evidence>
<dbReference type="eggNOG" id="KOG4308">
    <property type="taxonomic scope" value="Eukaryota"/>
</dbReference>
<dbReference type="GO" id="GO:0005634">
    <property type="term" value="C:nucleus"/>
    <property type="evidence" value="ECO:0007669"/>
    <property type="project" value="TreeGrafter"/>
</dbReference>
<dbReference type="InParanoid" id="Q22SK3"/>
<dbReference type="Gene3D" id="3.80.10.10">
    <property type="entry name" value="Ribonuclease Inhibitor"/>
    <property type="match status" value="3"/>
</dbReference>
<evidence type="ECO:0000256" key="3">
    <source>
        <dbReference type="ARBA" id="ARBA00022737"/>
    </source>
</evidence>
<dbReference type="EMBL" id="GG662845">
    <property type="protein sequence ID" value="EAR87769.1"/>
    <property type="molecule type" value="Genomic_DNA"/>
</dbReference>
<dbReference type="GO" id="GO:0048471">
    <property type="term" value="C:perinuclear region of cytoplasm"/>
    <property type="evidence" value="ECO:0007669"/>
    <property type="project" value="TreeGrafter"/>
</dbReference>
<dbReference type="GO" id="GO:0006913">
    <property type="term" value="P:nucleocytoplasmic transport"/>
    <property type="evidence" value="ECO:0007669"/>
    <property type="project" value="TreeGrafter"/>
</dbReference>
<proteinExistence type="predicted"/>
<feature type="compositionally biased region" description="Acidic residues" evidence="4">
    <location>
        <begin position="497"/>
        <end position="508"/>
    </location>
</feature>
<sequence>MEKQKLSLEEKEDDYGNTDNENGILEADFDYSEVQKNITTSLVFSNSDISIYHAYSNQKQYTIVAYISNIIISPPTHNIQKVSRSKIKSHQSKISQKCSQEDQSLNVIQSFYEKLLSLQTQSSDYSKNVMQILHIKRDLLSSVNSYLSSEIQANVINNQTSQTAFKQNTKQVEDEEDIIEESKTSYGRQQSLFDNQEIESIKQNKKKGAVAEDRDVLLIFFESYERSIEEDIAERSLNQNNILYEDHILESYSDMIDCFQLLGNKLMQHITVNSDYLVICREKLTKILPIYDKNSMNISQVQCFNFNKLNQAYDPKSFLNSKNKSIVSTNNYCSSDSSPYAKQNEHCRTRSKTKQLLQIQCSQQVSNSQSKASNKIIQQTKNQSQRIMTRSASATLKQQIKQDQRKEIDSYTSSTIEVEMVDSNCENEEKEFDEIEEINHIDIIQKRGKQQNQKEKAKFNNGSNESLKKLQKEDEEIQQLLSQNDEIIQQNINGDLEQNDDEDEEDYDSDNHQQDGLEEEENNSQNLINQSEIDEEQAIQKYSYTKSDISSQKMLTRMRLGQNKILEAQNQMNSFQKQDRQNIFMIKELSKHNDLTGEINASQNDLLQVEKKVMEELSIIYLRLSAFLTSVKFNPQKKNKEQRIMQIIKSLIEYKISSLFTDIFFNSCLSMNFNLTYSSLKEMVNQYRMQKVIVEISENTDLSSIISQLREKTDIAISYKDKSLVKLEELETSLCQNLFCNPQTCQQKSLDDINYNRRNIDYNCNNKKEKSKQDKEGYGLNQKLEDSEAMEIEVEEEEATATQYNYANYPSFSFLLGNEWYTQITSFEFKADLCRLGDEGTLMISNILERIPPLQLKHLILSLRRNSISEQGIYGISKYVEKCKYLQTFRIFFSYNRIRDAGLASILRSIATLDQLQVLDLRFFDNQITAEGCKGFQDLQDVNFKDIKYLNMSLGNNQIGDEGCRLLSLFLCNIRNVKQLSIFLESNQINSAGIAHLKNVFLRKNQIKYLILHALSNKIEDDGIIKILENIAKLTTLQSLEIILNENSLTEKAGIALGKTIENMVNLTSLILSVRNNKISNKGVNSIGNNLKNLKNLESLVLSLTNNNIQGDGGVLIGKNLKYLTRLQKLHLVFYENQINHKSGKAIGEGLSNLKDLNYLILGIGDNNVGDEGAVAIGNCMLNLTKVKIFEIYLQNNEVGSNGASAIAKGLSNMRNLKCLVFQIQHSELGDQPMIELGRSLQNLKQLKSLDIYVERCNIGEEGGYSLGKGLYHLQNLKVMVLDLDSNGIGPRGGKALGEAFANMHGLIDLKLYLKKNNMMPEGGQGLFEGIQHLKKLKSLNIDLYKNYTGDNSIITCGRALTFLKELRNLELSITYNVITQVGAQQFSEYFGQCTSLHEVYLYMQKNNITPQGAEYIGNALSCIKDLQQLKISFGNNRIENQGISNLIKGVSACEQLRVLYLYAYNIGMTGEGCIQIAQYLKKMKKLERFEFFPSANNQINLRNGLAQIAQTVIENHETLQNVRVDIPYWDEKIKTFIKPRTNNQIQTMQTILFNRYISNYMIYNPKAIHWDFFID</sequence>
<keyword evidence="2" id="KW-0433">Leucine-rich repeat</keyword>
<reference evidence="6" key="1">
    <citation type="journal article" date="2006" name="PLoS Biol.">
        <title>Macronuclear genome sequence of the ciliate Tetrahymena thermophila, a model eukaryote.</title>
        <authorList>
            <person name="Eisen J.A."/>
            <person name="Coyne R.S."/>
            <person name="Wu M."/>
            <person name="Wu D."/>
            <person name="Thiagarajan M."/>
            <person name="Wortman J.R."/>
            <person name="Badger J.H."/>
            <person name="Ren Q."/>
            <person name="Amedeo P."/>
            <person name="Jones K.M."/>
            <person name="Tallon L.J."/>
            <person name="Delcher A.L."/>
            <person name="Salzberg S.L."/>
            <person name="Silva J.C."/>
            <person name="Haas B.J."/>
            <person name="Majoros W.H."/>
            <person name="Farzad M."/>
            <person name="Carlton J.M."/>
            <person name="Smith R.K. Jr."/>
            <person name="Garg J."/>
            <person name="Pearlman R.E."/>
            <person name="Karrer K.M."/>
            <person name="Sun L."/>
            <person name="Manning G."/>
            <person name="Elde N.C."/>
            <person name="Turkewitz A.P."/>
            <person name="Asai D.J."/>
            <person name="Wilkes D.E."/>
            <person name="Wang Y."/>
            <person name="Cai H."/>
            <person name="Collins K."/>
            <person name="Stewart B.A."/>
            <person name="Lee S.R."/>
            <person name="Wilamowska K."/>
            <person name="Weinberg Z."/>
            <person name="Ruzzo W.L."/>
            <person name="Wloga D."/>
            <person name="Gaertig J."/>
            <person name="Frankel J."/>
            <person name="Tsao C.-C."/>
            <person name="Gorovsky M.A."/>
            <person name="Keeling P.J."/>
            <person name="Waller R.F."/>
            <person name="Patron N.J."/>
            <person name="Cherry J.M."/>
            <person name="Stover N.A."/>
            <person name="Krieger C.J."/>
            <person name="del Toro C."/>
            <person name="Ryder H.F."/>
            <person name="Williamson S.C."/>
            <person name="Barbeau R.A."/>
            <person name="Hamilton E.P."/>
            <person name="Orias E."/>
        </authorList>
    </citation>
    <scope>NUCLEOTIDE SEQUENCE [LARGE SCALE GENOMIC DNA]</scope>
    <source>
        <strain evidence="6">SB210</strain>
    </source>
</reference>
<name>Q22SK3_TETTS</name>
<dbReference type="OrthoDB" id="333024at2759"/>
<dbReference type="SMART" id="SM00368">
    <property type="entry name" value="LRR_RI"/>
    <property type="match status" value="9"/>
</dbReference>
<evidence type="ECO:0000256" key="4">
    <source>
        <dbReference type="SAM" id="MobiDB-lite"/>
    </source>
</evidence>
<keyword evidence="1" id="KW-0343">GTPase activation</keyword>
<evidence type="ECO:0000256" key="1">
    <source>
        <dbReference type="ARBA" id="ARBA00022468"/>
    </source>
</evidence>
<feature type="region of interest" description="Disordered" evidence="4">
    <location>
        <begin position="1"/>
        <end position="22"/>
    </location>
</feature>
<evidence type="ECO:0000313" key="6">
    <source>
        <dbReference type="Proteomes" id="UP000009168"/>
    </source>
</evidence>